<organism evidence="2 3">
    <name type="scientific">Virgibacillus alimentarius</name>
    <dbReference type="NCBI Taxonomy" id="698769"/>
    <lineage>
        <taxon>Bacteria</taxon>
        <taxon>Bacillati</taxon>
        <taxon>Bacillota</taxon>
        <taxon>Bacilli</taxon>
        <taxon>Bacillales</taxon>
        <taxon>Bacillaceae</taxon>
        <taxon>Virgibacillus</taxon>
    </lineage>
</organism>
<comment type="caution">
    <text evidence="2">The sequence shown here is derived from an EMBL/GenBank/DDBJ whole genome shotgun (WGS) entry which is preliminary data.</text>
</comment>
<feature type="transmembrane region" description="Helical" evidence="1">
    <location>
        <begin position="130"/>
        <end position="153"/>
    </location>
</feature>
<name>A0ABS4S9N9_9BACI</name>
<dbReference type="EMBL" id="JAGIKX010000014">
    <property type="protein sequence ID" value="MBP2257806.1"/>
    <property type="molecule type" value="Genomic_DNA"/>
</dbReference>
<proteinExistence type="predicted"/>
<keyword evidence="3" id="KW-1185">Reference proteome</keyword>
<accession>A0ABS4S9N9</accession>
<protein>
    <submittedName>
        <fullName evidence="2">Membrane protein</fullName>
    </submittedName>
</protein>
<reference evidence="2 3" key="1">
    <citation type="submission" date="2021-03" db="EMBL/GenBank/DDBJ databases">
        <title>Genomic Encyclopedia of Type Strains, Phase IV (KMG-IV): sequencing the most valuable type-strain genomes for metagenomic binning, comparative biology and taxonomic classification.</title>
        <authorList>
            <person name="Goeker M."/>
        </authorList>
    </citation>
    <scope>NUCLEOTIDE SEQUENCE [LARGE SCALE GENOMIC DNA]</scope>
    <source>
        <strain evidence="2 3">DSM 25790</strain>
    </source>
</reference>
<dbReference type="InterPro" id="IPR009577">
    <property type="entry name" value="Sm_multidrug_ex"/>
</dbReference>
<dbReference type="Proteomes" id="UP001519294">
    <property type="component" value="Unassembled WGS sequence"/>
</dbReference>
<dbReference type="RefSeq" id="WP_029265922.1">
    <property type="nucleotide sequence ID" value="NZ_JAGIKX010000014.1"/>
</dbReference>
<evidence type="ECO:0000256" key="1">
    <source>
        <dbReference type="SAM" id="Phobius"/>
    </source>
</evidence>
<feature type="transmembrane region" description="Helical" evidence="1">
    <location>
        <begin position="50"/>
        <end position="71"/>
    </location>
</feature>
<sequence>MLEELIQKITDLPSFYQVLMIFVIGFVPFLESHVAVPLGVIVDLPFVPITLVAIVANFISVMFLIVFASFLRTNMFKKKGTSVLASRINKAQYYFNRYGVPGLSLMGPIIGANHISAFVSMMAGATRRQVIIWQFISITAWGIGTGILLIYGIDVYNLLKE</sequence>
<keyword evidence="1" id="KW-0472">Membrane</keyword>
<evidence type="ECO:0000313" key="3">
    <source>
        <dbReference type="Proteomes" id="UP001519294"/>
    </source>
</evidence>
<keyword evidence="1" id="KW-1133">Transmembrane helix</keyword>
<feature type="transmembrane region" description="Helical" evidence="1">
    <location>
        <begin position="12"/>
        <end position="30"/>
    </location>
</feature>
<keyword evidence="1" id="KW-0812">Transmembrane</keyword>
<gene>
    <name evidence="2" type="ORF">J2Z81_001760</name>
</gene>
<dbReference type="Pfam" id="PF06695">
    <property type="entry name" value="Sm_multidrug_ex"/>
    <property type="match status" value="1"/>
</dbReference>
<evidence type="ECO:0000313" key="2">
    <source>
        <dbReference type="EMBL" id="MBP2257806.1"/>
    </source>
</evidence>